<dbReference type="Proteomes" id="UP000266861">
    <property type="component" value="Unassembled WGS sequence"/>
</dbReference>
<organism evidence="2 3">
    <name type="scientific">Diversispora epigaea</name>
    <dbReference type="NCBI Taxonomy" id="1348612"/>
    <lineage>
        <taxon>Eukaryota</taxon>
        <taxon>Fungi</taxon>
        <taxon>Fungi incertae sedis</taxon>
        <taxon>Mucoromycota</taxon>
        <taxon>Glomeromycotina</taxon>
        <taxon>Glomeromycetes</taxon>
        <taxon>Diversisporales</taxon>
        <taxon>Diversisporaceae</taxon>
        <taxon>Diversispora</taxon>
    </lineage>
</organism>
<evidence type="ECO:0000256" key="1">
    <source>
        <dbReference type="SAM" id="MobiDB-lite"/>
    </source>
</evidence>
<reference evidence="2 3" key="1">
    <citation type="submission" date="2018-08" db="EMBL/GenBank/DDBJ databases">
        <title>Genome and evolution of the arbuscular mycorrhizal fungus Diversispora epigaea (formerly Glomus versiforme) and its bacterial endosymbionts.</title>
        <authorList>
            <person name="Sun X."/>
            <person name="Fei Z."/>
            <person name="Harrison M."/>
        </authorList>
    </citation>
    <scope>NUCLEOTIDE SEQUENCE [LARGE SCALE GENOMIC DNA]</scope>
    <source>
        <strain evidence="2 3">IT104</strain>
    </source>
</reference>
<gene>
    <name evidence="2" type="ORF">Glove_22g50</name>
</gene>
<dbReference type="AlphaFoldDB" id="A0A397JJN8"/>
<dbReference type="EMBL" id="PQFF01000020">
    <property type="protein sequence ID" value="RHZ88555.1"/>
    <property type="molecule type" value="Genomic_DNA"/>
</dbReference>
<feature type="region of interest" description="Disordered" evidence="1">
    <location>
        <begin position="32"/>
        <end position="58"/>
    </location>
</feature>
<proteinExistence type="predicted"/>
<name>A0A397JJN8_9GLOM</name>
<accession>A0A397JJN8</accession>
<sequence>MADGTFVLNYSTINYLQSFYWQRENQRWIESPDRSYNKTSCSGNRKTQGENHKNIPGQEGLIPKTINTIIRKLINVKEELYITQSFSELINQKWKKWKEINFWIRKKKEGITKKDKHKKSKRLNNKPTEYKDLKGNLFKSYNILTTKQMHNTLMKGHSFHNLFYNIDVCEILTSSE</sequence>
<protein>
    <submittedName>
        <fullName evidence="2">Uncharacterized protein</fullName>
    </submittedName>
</protein>
<keyword evidence="3" id="KW-1185">Reference proteome</keyword>
<evidence type="ECO:0000313" key="2">
    <source>
        <dbReference type="EMBL" id="RHZ88555.1"/>
    </source>
</evidence>
<evidence type="ECO:0000313" key="3">
    <source>
        <dbReference type="Proteomes" id="UP000266861"/>
    </source>
</evidence>
<feature type="compositionally biased region" description="Polar residues" evidence="1">
    <location>
        <begin position="37"/>
        <end position="46"/>
    </location>
</feature>
<comment type="caution">
    <text evidence="2">The sequence shown here is derived from an EMBL/GenBank/DDBJ whole genome shotgun (WGS) entry which is preliminary data.</text>
</comment>